<evidence type="ECO:0000313" key="1">
    <source>
        <dbReference type="EMBL" id="KAK0175413.1"/>
    </source>
</evidence>
<dbReference type="AlphaFoldDB" id="A0AA39FTH5"/>
<gene>
    <name evidence="1" type="ORF">PV327_009164</name>
</gene>
<accession>A0AA39FTH5</accession>
<reference evidence="1" key="1">
    <citation type="journal article" date="2023" name="bioRxiv">
        <title>Scaffold-level genome assemblies of two parasitoid biocontrol wasps reveal the parthenogenesis mechanism and an associated novel virus.</title>
        <authorList>
            <person name="Inwood S."/>
            <person name="Skelly J."/>
            <person name="Guhlin J."/>
            <person name="Harrop T."/>
            <person name="Goldson S."/>
            <person name="Dearden P."/>
        </authorList>
    </citation>
    <scope>NUCLEOTIDE SEQUENCE</scope>
    <source>
        <strain evidence="1">Lincoln</strain>
        <tissue evidence="1">Whole body</tissue>
    </source>
</reference>
<reference evidence="1" key="2">
    <citation type="submission" date="2023-03" db="EMBL/GenBank/DDBJ databases">
        <authorList>
            <person name="Inwood S.N."/>
            <person name="Skelly J.G."/>
            <person name="Guhlin J."/>
            <person name="Harrop T.W.R."/>
            <person name="Goldson S.G."/>
            <person name="Dearden P.K."/>
        </authorList>
    </citation>
    <scope>NUCLEOTIDE SEQUENCE</scope>
    <source>
        <strain evidence="1">Lincoln</strain>
        <tissue evidence="1">Whole body</tissue>
    </source>
</reference>
<dbReference type="EMBL" id="JAQQBR010000005">
    <property type="protein sequence ID" value="KAK0175413.1"/>
    <property type="molecule type" value="Genomic_DNA"/>
</dbReference>
<organism evidence="1 2">
    <name type="scientific">Microctonus hyperodae</name>
    <name type="common">Parasitoid wasp</name>
    <dbReference type="NCBI Taxonomy" id="165561"/>
    <lineage>
        <taxon>Eukaryota</taxon>
        <taxon>Metazoa</taxon>
        <taxon>Ecdysozoa</taxon>
        <taxon>Arthropoda</taxon>
        <taxon>Hexapoda</taxon>
        <taxon>Insecta</taxon>
        <taxon>Pterygota</taxon>
        <taxon>Neoptera</taxon>
        <taxon>Endopterygota</taxon>
        <taxon>Hymenoptera</taxon>
        <taxon>Apocrita</taxon>
        <taxon>Ichneumonoidea</taxon>
        <taxon>Braconidae</taxon>
        <taxon>Euphorinae</taxon>
        <taxon>Microctonus</taxon>
    </lineage>
</organism>
<protein>
    <submittedName>
        <fullName evidence="1">Uncharacterized protein</fullName>
    </submittedName>
</protein>
<keyword evidence="2" id="KW-1185">Reference proteome</keyword>
<proteinExistence type="predicted"/>
<evidence type="ECO:0000313" key="2">
    <source>
        <dbReference type="Proteomes" id="UP001168972"/>
    </source>
</evidence>
<comment type="caution">
    <text evidence="1">The sequence shown here is derived from an EMBL/GenBank/DDBJ whole genome shotgun (WGS) entry which is preliminary data.</text>
</comment>
<dbReference type="Proteomes" id="UP001168972">
    <property type="component" value="Unassembled WGS sequence"/>
</dbReference>
<sequence>MAVAADCLSVYGMCHKIYVRGLAYNLDCVRRQGMVVVSIKLEPLGERCRGPRNDNAARRKHVYVQGVAL</sequence>
<name>A0AA39FTH5_MICHY</name>